<evidence type="ECO:0000256" key="1">
    <source>
        <dbReference type="SAM" id="MobiDB-lite"/>
    </source>
</evidence>
<feature type="compositionally biased region" description="Polar residues" evidence="1">
    <location>
        <begin position="9"/>
        <end position="20"/>
    </location>
</feature>
<keyword evidence="3" id="KW-1185">Reference proteome</keyword>
<accession>A0AAV7V1T2</accession>
<feature type="region of interest" description="Disordered" evidence="1">
    <location>
        <begin position="1"/>
        <end position="26"/>
    </location>
</feature>
<evidence type="ECO:0000313" key="2">
    <source>
        <dbReference type="EMBL" id="KAJ1194772.1"/>
    </source>
</evidence>
<evidence type="ECO:0000313" key="3">
    <source>
        <dbReference type="Proteomes" id="UP001066276"/>
    </source>
</evidence>
<dbReference type="Proteomes" id="UP001066276">
    <property type="component" value="Chromosome 2_2"/>
</dbReference>
<gene>
    <name evidence="2" type="ORF">NDU88_004058</name>
</gene>
<dbReference type="EMBL" id="JANPWB010000004">
    <property type="protein sequence ID" value="KAJ1194772.1"/>
    <property type="molecule type" value="Genomic_DNA"/>
</dbReference>
<comment type="caution">
    <text evidence="2">The sequence shown here is derived from an EMBL/GenBank/DDBJ whole genome shotgun (WGS) entry which is preliminary data.</text>
</comment>
<protein>
    <submittedName>
        <fullName evidence="2">Uncharacterized protein</fullName>
    </submittedName>
</protein>
<sequence length="86" mass="9914">MKRTIDPPQVNSTSGPQSYRDTAREPDIQSMFIDLKQSLPVTHTKTDKQADHFKGLKEKVDRHEEQLDQLEHCTSDMEDTQSSARE</sequence>
<feature type="compositionally biased region" description="Basic and acidic residues" evidence="1">
    <location>
        <begin position="60"/>
        <end position="75"/>
    </location>
</feature>
<reference evidence="2" key="1">
    <citation type="journal article" date="2022" name="bioRxiv">
        <title>Sequencing and chromosome-scale assembly of the giantPleurodeles waltlgenome.</title>
        <authorList>
            <person name="Brown T."/>
            <person name="Elewa A."/>
            <person name="Iarovenko S."/>
            <person name="Subramanian E."/>
            <person name="Araus A.J."/>
            <person name="Petzold A."/>
            <person name="Susuki M."/>
            <person name="Suzuki K.-i.T."/>
            <person name="Hayashi T."/>
            <person name="Toyoda A."/>
            <person name="Oliveira C."/>
            <person name="Osipova E."/>
            <person name="Leigh N.D."/>
            <person name="Simon A."/>
            <person name="Yun M.H."/>
        </authorList>
    </citation>
    <scope>NUCLEOTIDE SEQUENCE</scope>
    <source>
        <strain evidence="2">20211129_DDA</strain>
        <tissue evidence="2">Liver</tissue>
    </source>
</reference>
<organism evidence="2 3">
    <name type="scientific">Pleurodeles waltl</name>
    <name type="common">Iberian ribbed newt</name>
    <dbReference type="NCBI Taxonomy" id="8319"/>
    <lineage>
        <taxon>Eukaryota</taxon>
        <taxon>Metazoa</taxon>
        <taxon>Chordata</taxon>
        <taxon>Craniata</taxon>
        <taxon>Vertebrata</taxon>
        <taxon>Euteleostomi</taxon>
        <taxon>Amphibia</taxon>
        <taxon>Batrachia</taxon>
        <taxon>Caudata</taxon>
        <taxon>Salamandroidea</taxon>
        <taxon>Salamandridae</taxon>
        <taxon>Pleurodelinae</taxon>
        <taxon>Pleurodeles</taxon>
    </lineage>
</organism>
<feature type="region of interest" description="Disordered" evidence="1">
    <location>
        <begin position="60"/>
        <end position="86"/>
    </location>
</feature>
<dbReference type="AlphaFoldDB" id="A0AAV7V1T2"/>
<name>A0AAV7V1T2_PLEWA</name>
<proteinExistence type="predicted"/>